<dbReference type="GO" id="GO:0005764">
    <property type="term" value="C:lysosome"/>
    <property type="evidence" value="ECO:0007669"/>
    <property type="project" value="TreeGrafter"/>
</dbReference>
<dbReference type="GO" id="GO:0003924">
    <property type="term" value="F:GTPase activity"/>
    <property type="evidence" value="ECO:0007669"/>
    <property type="project" value="TreeGrafter"/>
</dbReference>
<dbReference type="Proteomes" id="UP000078046">
    <property type="component" value="Unassembled WGS sequence"/>
</dbReference>
<dbReference type="GO" id="GO:1904263">
    <property type="term" value="P:positive regulation of TORC1 signaling"/>
    <property type="evidence" value="ECO:0007669"/>
    <property type="project" value="TreeGrafter"/>
</dbReference>
<dbReference type="SUPFAM" id="SSF52540">
    <property type="entry name" value="P-loop containing nucleoside triphosphate hydrolases"/>
    <property type="match status" value="1"/>
</dbReference>
<accession>A0A177AT21</accession>
<feature type="region of interest" description="Disordered" evidence="6">
    <location>
        <begin position="223"/>
        <end position="253"/>
    </location>
</feature>
<gene>
    <name evidence="7" type="ORF">A3Q56_07905</name>
</gene>
<dbReference type="InterPro" id="IPR006762">
    <property type="entry name" value="Gtr1_RagA"/>
</dbReference>
<sequence length="403" mass="46457">MKMKKKILLMGKSGVGKTSIRSIIFAKYVAADTNRLGATIDVEYSQVRFLGNLILHIWDCGGQKMFMDTYFSTQCSAIFSNVELLIYVFDVKSTNMANDVIDFKKCIDKIFEFNREAKIYVLIHKIDLIKFEPHRQEIIDDQMDFIETLLDPVKVKCFGTSIWNDTLYTAWSTIVQSLIPSEFNITPRLNQLLMAVDASEIILFERSTMLVIARSDCESIDNQRVSQTDKMANPSCRSDSETQNNPNSLDSTKLTSNVSSVVDCEDHSLKTKKMDYDNTSSESDEIKRKTSKSKSCTNNCISSDGKIEDKPVREKIYFFYGRLCRTEKITSILKVYQLHCSSIGFPLNELHFVFQKKIMHFSYLTENIFILIILDKNFASKYLIKTNIRLISEHFKDFEEMNC</sequence>
<dbReference type="GO" id="GO:0005525">
    <property type="term" value="F:GTP binding"/>
    <property type="evidence" value="ECO:0007669"/>
    <property type="project" value="UniProtKB-UniRule"/>
</dbReference>
<comment type="catalytic activity">
    <reaction evidence="4">
        <text>GTP + H2O = GDP + phosphate + H(+)</text>
        <dbReference type="Rhea" id="RHEA:19669"/>
        <dbReference type="ChEBI" id="CHEBI:15377"/>
        <dbReference type="ChEBI" id="CHEBI:15378"/>
        <dbReference type="ChEBI" id="CHEBI:37565"/>
        <dbReference type="ChEBI" id="CHEBI:43474"/>
        <dbReference type="ChEBI" id="CHEBI:58189"/>
    </reaction>
    <physiologicalReaction direction="left-to-right" evidence="4">
        <dbReference type="Rhea" id="RHEA:19670"/>
    </physiologicalReaction>
</comment>
<organism evidence="7 8">
    <name type="scientific">Intoshia linei</name>
    <dbReference type="NCBI Taxonomy" id="1819745"/>
    <lineage>
        <taxon>Eukaryota</taxon>
        <taxon>Metazoa</taxon>
        <taxon>Spiralia</taxon>
        <taxon>Lophotrochozoa</taxon>
        <taxon>Mesozoa</taxon>
        <taxon>Orthonectida</taxon>
        <taxon>Rhopaluridae</taxon>
        <taxon>Intoshia</taxon>
    </lineage>
</organism>
<evidence type="ECO:0000256" key="3">
    <source>
        <dbReference type="ARBA" id="ARBA00023134"/>
    </source>
</evidence>
<proteinExistence type="inferred from homology"/>
<dbReference type="Gene3D" id="3.30.450.190">
    <property type="match status" value="2"/>
</dbReference>
<dbReference type="GO" id="GO:1990131">
    <property type="term" value="C:Gtr1-Gtr2 GTPase complex"/>
    <property type="evidence" value="ECO:0007669"/>
    <property type="project" value="TreeGrafter"/>
</dbReference>
<keyword evidence="2 5" id="KW-0547">Nucleotide-binding</keyword>
<reference evidence="7 8" key="1">
    <citation type="submission" date="2016-04" db="EMBL/GenBank/DDBJ databases">
        <title>The genome of Intoshia linei affirms orthonectids as highly simplified spiralians.</title>
        <authorList>
            <person name="Mikhailov K.V."/>
            <person name="Slusarev G.S."/>
            <person name="Nikitin M.A."/>
            <person name="Logacheva M.D."/>
            <person name="Penin A."/>
            <person name="Aleoshin V."/>
            <person name="Panchin Y.V."/>
        </authorList>
    </citation>
    <scope>NUCLEOTIDE SEQUENCE [LARGE SCALE GENOMIC DNA]</scope>
    <source>
        <strain evidence="7">Intl2013</strain>
        <tissue evidence="7">Whole animal</tissue>
    </source>
</reference>
<evidence type="ECO:0000256" key="1">
    <source>
        <dbReference type="ARBA" id="ARBA00007756"/>
    </source>
</evidence>
<keyword evidence="3 5" id="KW-0342">GTP-binding</keyword>
<dbReference type="Pfam" id="PF04670">
    <property type="entry name" value="Gtr1_RagA"/>
    <property type="match status" value="1"/>
</dbReference>
<dbReference type="GO" id="GO:0010507">
    <property type="term" value="P:negative regulation of autophagy"/>
    <property type="evidence" value="ECO:0007669"/>
    <property type="project" value="TreeGrafter"/>
</dbReference>
<evidence type="ECO:0000313" key="7">
    <source>
        <dbReference type="EMBL" id="OAF64384.1"/>
    </source>
</evidence>
<dbReference type="GO" id="GO:0009267">
    <property type="term" value="P:cellular response to starvation"/>
    <property type="evidence" value="ECO:0007669"/>
    <property type="project" value="TreeGrafter"/>
</dbReference>
<evidence type="ECO:0000256" key="6">
    <source>
        <dbReference type="SAM" id="MobiDB-lite"/>
    </source>
</evidence>
<name>A0A177AT21_9BILA</name>
<evidence type="ECO:0000256" key="2">
    <source>
        <dbReference type="ARBA" id="ARBA00022741"/>
    </source>
</evidence>
<evidence type="ECO:0000313" key="8">
    <source>
        <dbReference type="Proteomes" id="UP000078046"/>
    </source>
</evidence>
<comment type="similarity">
    <text evidence="1 5">Belongs to the GTR/RAG GTP-binding protein family.</text>
</comment>
<dbReference type="EMBL" id="LWCA01001877">
    <property type="protein sequence ID" value="OAF64384.1"/>
    <property type="molecule type" value="Genomic_DNA"/>
</dbReference>
<dbReference type="GO" id="GO:0005634">
    <property type="term" value="C:nucleus"/>
    <property type="evidence" value="ECO:0007669"/>
    <property type="project" value="TreeGrafter"/>
</dbReference>
<evidence type="ECO:0000256" key="4">
    <source>
        <dbReference type="ARBA" id="ARBA00049117"/>
    </source>
</evidence>
<keyword evidence="8" id="KW-1185">Reference proteome</keyword>
<dbReference type="Gene3D" id="3.40.50.300">
    <property type="entry name" value="P-loop containing nucleotide triphosphate hydrolases"/>
    <property type="match status" value="1"/>
</dbReference>
<protein>
    <submittedName>
        <fullName evidence="7">Ras-related GTP-binding protein A</fullName>
    </submittedName>
</protein>
<dbReference type="InterPro" id="IPR027417">
    <property type="entry name" value="P-loop_NTPase"/>
</dbReference>
<dbReference type="AlphaFoldDB" id="A0A177AT21"/>
<comment type="caution">
    <text evidence="7">The sequence shown here is derived from an EMBL/GenBank/DDBJ whole genome shotgun (WGS) entry which is preliminary data.</text>
</comment>
<dbReference type="PANTHER" id="PTHR11259">
    <property type="entry name" value="RAS-RELATED GTP BINDING RAG/GTR YEAST"/>
    <property type="match status" value="1"/>
</dbReference>
<dbReference type="PANTHER" id="PTHR11259:SF1">
    <property type="entry name" value="RAS-RELATED GTP-BINDING PROTEIN"/>
    <property type="match status" value="1"/>
</dbReference>
<dbReference type="OrthoDB" id="10020193at2759"/>
<evidence type="ECO:0000256" key="5">
    <source>
        <dbReference type="RuleBase" id="RU367014"/>
    </source>
</evidence>